<evidence type="ECO:0000313" key="4">
    <source>
        <dbReference type="EMBL" id="STX52731.1"/>
    </source>
</evidence>
<dbReference type="Proteomes" id="UP000254794">
    <property type="component" value="Unassembled WGS sequence"/>
</dbReference>
<keyword evidence="2" id="KW-0732">Signal</keyword>
<evidence type="ECO:0000256" key="1">
    <source>
        <dbReference type="SAM" id="MobiDB-lite"/>
    </source>
</evidence>
<accession>A0A378JPU3</accession>
<dbReference type="AlphaFoldDB" id="A0A378JPU3"/>
<name>A0A378JPU3_9GAMM</name>
<dbReference type="RefSeq" id="WP_115332259.1">
    <property type="nucleotide sequence ID" value="NZ_CAAAHP010000003.1"/>
</dbReference>
<dbReference type="InterPro" id="IPR056212">
    <property type="entry name" value="NttA"/>
</dbReference>
<gene>
    <name evidence="4" type="ORF">NCTC13316_02854</name>
</gene>
<evidence type="ECO:0000259" key="3">
    <source>
        <dbReference type="Pfam" id="PF24275"/>
    </source>
</evidence>
<protein>
    <recommendedName>
        <fullName evidence="3">T2SS substrate NttA domain-containing protein</fullName>
    </recommendedName>
</protein>
<feature type="domain" description="T2SS substrate NttA" evidence="3">
    <location>
        <begin position="162"/>
        <end position="255"/>
    </location>
</feature>
<evidence type="ECO:0000256" key="2">
    <source>
        <dbReference type="SAM" id="SignalP"/>
    </source>
</evidence>
<dbReference type="Pfam" id="PF24275">
    <property type="entry name" value="NttA"/>
    <property type="match status" value="2"/>
</dbReference>
<keyword evidence="5" id="KW-1185">Reference proteome</keyword>
<dbReference type="EMBL" id="UGOD01000001">
    <property type="protein sequence ID" value="STX52731.1"/>
    <property type="molecule type" value="Genomic_DNA"/>
</dbReference>
<organism evidence="4 5">
    <name type="scientific">Legionella busanensis</name>
    <dbReference type="NCBI Taxonomy" id="190655"/>
    <lineage>
        <taxon>Bacteria</taxon>
        <taxon>Pseudomonadati</taxon>
        <taxon>Pseudomonadota</taxon>
        <taxon>Gammaproteobacteria</taxon>
        <taxon>Legionellales</taxon>
        <taxon>Legionellaceae</taxon>
        <taxon>Legionella</taxon>
    </lineage>
</organism>
<sequence length="257" mass="28366">MLKKYILNTLFYLTSLSLSSFAVAAAATDTNASSTTNTTSSSTSATSTDDQSRGKDEWLSKMREVVPGIICKNFTQNDELNKRLKAENIDYDKCVSLIPASFDKCKSKYYSDLPATMDKDSASKWGKTMGECIGTDFALTNFGGESNTNNKDSSSASSSAQEMTKDEWLSKLKAVVPDLICKGFMQDETLNKRLTEVNINYDKCVSLIPESVDKCQKELYSQIPATINQQNAGKWGHSIGECIGKDFALKHLFNKKP</sequence>
<feature type="region of interest" description="Disordered" evidence="1">
    <location>
        <begin position="32"/>
        <end position="55"/>
    </location>
</feature>
<feature type="chain" id="PRO_5017020462" description="T2SS substrate NttA domain-containing protein" evidence="2">
    <location>
        <begin position="25"/>
        <end position="257"/>
    </location>
</feature>
<feature type="domain" description="T2SS substrate NttA" evidence="3">
    <location>
        <begin position="54"/>
        <end position="139"/>
    </location>
</feature>
<feature type="signal peptide" evidence="2">
    <location>
        <begin position="1"/>
        <end position="24"/>
    </location>
</feature>
<reference evidence="4 5" key="1">
    <citation type="submission" date="2018-06" db="EMBL/GenBank/DDBJ databases">
        <authorList>
            <consortium name="Pathogen Informatics"/>
            <person name="Doyle S."/>
        </authorList>
    </citation>
    <scope>NUCLEOTIDE SEQUENCE [LARGE SCALE GENOMIC DNA]</scope>
    <source>
        <strain evidence="4 5">NCTC13316</strain>
    </source>
</reference>
<dbReference type="OrthoDB" id="5640576at2"/>
<evidence type="ECO:0000313" key="5">
    <source>
        <dbReference type="Proteomes" id="UP000254794"/>
    </source>
</evidence>
<proteinExistence type="predicted"/>
<feature type="compositionally biased region" description="Low complexity" evidence="1">
    <location>
        <begin position="32"/>
        <end position="49"/>
    </location>
</feature>